<dbReference type="Gene3D" id="3.15.10.20">
    <property type="entry name" value="Activator of Hsp90 ATPase Aha1, N-terminal domain"/>
    <property type="match status" value="1"/>
</dbReference>
<comment type="caution">
    <text evidence="3">The sequence shown here is derived from an EMBL/GenBank/DDBJ whole genome shotgun (WGS) entry which is preliminary data.</text>
</comment>
<comment type="similarity">
    <text evidence="1">Belongs to the AHA1 family.</text>
</comment>
<dbReference type="InterPro" id="IPR015310">
    <property type="entry name" value="AHSA1-like_N"/>
</dbReference>
<protein>
    <recommendedName>
        <fullName evidence="2">Activator of Hsp90 ATPase AHSA1-like N-terminal domain-containing protein</fullName>
    </recommendedName>
</protein>
<evidence type="ECO:0000313" key="3">
    <source>
        <dbReference type="EMBL" id="TID29508.1"/>
    </source>
</evidence>
<dbReference type="PANTHER" id="PTHR13009:SF15">
    <property type="entry name" value="HSP90 CO-CHAPERONE HCH1"/>
    <property type="match status" value="1"/>
</dbReference>
<evidence type="ECO:0000313" key="4">
    <source>
        <dbReference type="Proteomes" id="UP000307173"/>
    </source>
</evidence>
<dbReference type="SUPFAM" id="SSF103111">
    <property type="entry name" value="Activator of Hsp90 ATPase, Aha1"/>
    <property type="match status" value="1"/>
</dbReference>
<dbReference type="GO" id="GO:0005829">
    <property type="term" value="C:cytosol"/>
    <property type="evidence" value="ECO:0007669"/>
    <property type="project" value="TreeGrafter"/>
</dbReference>
<dbReference type="Pfam" id="PF09229">
    <property type="entry name" value="Aha1_N"/>
    <property type="match status" value="1"/>
</dbReference>
<keyword evidence="4" id="KW-1185">Reference proteome</keyword>
<dbReference type="GO" id="GO:0006457">
    <property type="term" value="P:protein folding"/>
    <property type="evidence" value="ECO:0007669"/>
    <property type="project" value="TreeGrafter"/>
</dbReference>
<organism evidence="3 4">
    <name type="scientific">Pichia inconspicua</name>
    <dbReference type="NCBI Taxonomy" id="52247"/>
    <lineage>
        <taxon>Eukaryota</taxon>
        <taxon>Fungi</taxon>
        <taxon>Dikarya</taxon>
        <taxon>Ascomycota</taxon>
        <taxon>Saccharomycotina</taxon>
        <taxon>Pichiomycetes</taxon>
        <taxon>Pichiales</taxon>
        <taxon>Pichiaceae</taxon>
        <taxon>Pichia</taxon>
    </lineage>
</organism>
<evidence type="ECO:0000259" key="2">
    <source>
        <dbReference type="SMART" id="SM01000"/>
    </source>
</evidence>
<reference evidence="3 4" key="1">
    <citation type="journal article" date="2019" name="Front. Genet.">
        <title>Whole-Genome Sequencing of the Opportunistic Yeast Pathogen Candida inconspicua Uncovers Its Hybrid Origin.</title>
        <authorList>
            <person name="Mixao V."/>
            <person name="Hansen A.P."/>
            <person name="Saus E."/>
            <person name="Boekhout T."/>
            <person name="Lass-Florl C."/>
            <person name="Gabaldon T."/>
        </authorList>
    </citation>
    <scope>NUCLEOTIDE SEQUENCE [LARGE SCALE GENOMIC DNA]</scope>
    <source>
        <strain evidence="3 4">CBS 180</strain>
    </source>
</reference>
<evidence type="ECO:0000256" key="1">
    <source>
        <dbReference type="ARBA" id="ARBA00006817"/>
    </source>
</evidence>
<gene>
    <name evidence="3" type="ORF">CANINC_001903</name>
</gene>
<accession>A0A4T0X2I7</accession>
<dbReference type="STRING" id="52247.A0A4T0X2I7"/>
<dbReference type="InterPro" id="IPR036338">
    <property type="entry name" value="Aha1"/>
</dbReference>
<sequence length="150" mass="17421">MTTVHNPNNWHWMEKNCIPWAKNYFEENLPKVTITDNDKIISVNSVSSLTGDCDVTQRKGKVKCLFELKIEFVAEIKGEDDVVEKVTIVLPEFEHDYDESDFKFQIKTSNLEHKSLLDKKLIPAVVESVFLKFQPELISTHEKDLKHNTD</sequence>
<dbReference type="AlphaFoldDB" id="A0A4T0X2I7"/>
<name>A0A4T0X2I7_9ASCO</name>
<dbReference type="OrthoDB" id="567237at2759"/>
<dbReference type="Proteomes" id="UP000307173">
    <property type="component" value="Unassembled WGS sequence"/>
</dbReference>
<dbReference type="EMBL" id="SELW01000288">
    <property type="protein sequence ID" value="TID29508.1"/>
    <property type="molecule type" value="Genomic_DNA"/>
</dbReference>
<proteinExistence type="inferred from homology"/>
<dbReference type="GO" id="GO:0051087">
    <property type="term" value="F:protein-folding chaperone binding"/>
    <property type="evidence" value="ECO:0007669"/>
    <property type="project" value="InterPro"/>
</dbReference>
<dbReference type="GO" id="GO:0001671">
    <property type="term" value="F:ATPase activator activity"/>
    <property type="evidence" value="ECO:0007669"/>
    <property type="project" value="InterPro"/>
</dbReference>
<dbReference type="SMART" id="SM01000">
    <property type="entry name" value="Aha1_N"/>
    <property type="match status" value="1"/>
</dbReference>
<feature type="domain" description="Activator of Hsp90 ATPase AHSA1-like N-terminal" evidence="2">
    <location>
        <begin position="14"/>
        <end position="143"/>
    </location>
</feature>
<dbReference type="PANTHER" id="PTHR13009">
    <property type="entry name" value="HEAT SHOCK PROTEIN 90 HSP90 CO-CHAPERONE AHA-1"/>
    <property type="match status" value="1"/>
</dbReference>